<organism evidence="1">
    <name type="scientific">uncultured Caudovirales phage</name>
    <dbReference type="NCBI Taxonomy" id="2100421"/>
    <lineage>
        <taxon>Viruses</taxon>
        <taxon>Duplodnaviria</taxon>
        <taxon>Heunggongvirae</taxon>
        <taxon>Uroviricota</taxon>
        <taxon>Caudoviricetes</taxon>
        <taxon>Peduoviridae</taxon>
        <taxon>Maltschvirus</taxon>
        <taxon>Maltschvirus maltsch</taxon>
    </lineage>
</organism>
<evidence type="ECO:0000313" key="1">
    <source>
        <dbReference type="EMBL" id="CAB5223150.1"/>
    </source>
</evidence>
<proteinExistence type="predicted"/>
<accession>A0A6J7WZJ3</accession>
<protein>
    <submittedName>
        <fullName evidence="1">Uncharacterized protein</fullName>
    </submittedName>
</protein>
<sequence length="106" mass="10247">MKFAVINASASGSNAIVAAATGKRIRVVSYVIVAAGAVTATWQSASTALSGPMSLAASGGASASIGIMAPGGAYGLFQTESGEALNLSLGGAVNVAGHLCYLEVSV</sequence>
<name>A0A6J7WZJ3_9CAUD</name>
<dbReference type="EMBL" id="LR798309">
    <property type="protein sequence ID" value="CAB5223150.1"/>
    <property type="molecule type" value="Genomic_DNA"/>
</dbReference>
<gene>
    <name evidence="1" type="ORF">UFOVP365_61</name>
</gene>
<reference evidence="1" key="1">
    <citation type="submission" date="2020-05" db="EMBL/GenBank/DDBJ databases">
        <authorList>
            <person name="Chiriac C."/>
            <person name="Salcher M."/>
            <person name="Ghai R."/>
            <person name="Kavagutti S V."/>
        </authorList>
    </citation>
    <scope>NUCLEOTIDE SEQUENCE</scope>
</reference>